<evidence type="ECO:0000313" key="1">
    <source>
        <dbReference type="Proteomes" id="UP000036681"/>
    </source>
</evidence>
<evidence type="ECO:0000313" key="2">
    <source>
        <dbReference type="WBParaSite" id="ALUE_0000551101-mRNA-1"/>
    </source>
</evidence>
<protein>
    <submittedName>
        <fullName evidence="2">Uncharacterized protein</fullName>
    </submittedName>
</protein>
<dbReference type="WBParaSite" id="ALUE_0000551101-mRNA-1">
    <property type="protein sequence ID" value="ALUE_0000551101-mRNA-1"/>
    <property type="gene ID" value="ALUE_0000551101"/>
</dbReference>
<name>A0A0M3HSN7_ASCLU</name>
<dbReference type="AlphaFoldDB" id="A0A0M3HSN7"/>
<accession>A0A0M3HSN7</accession>
<organism evidence="1 2">
    <name type="scientific">Ascaris lumbricoides</name>
    <name type="common">Giant roundworm</name>
    <dbReference type="NCBI Taxonomy" id="6252"/>
    <lineage>
        <taxon>Eukaryota</taxon>
        <taxon>Metazoa</taxon>
        <taxon>Ecdysozoa</taxon>
        <taxon>Nematoda</taxon>
        <taxon>Chromadorea</taxon>
        <taxon>Rhabditida</taxon>
        <taxon>Spirurina</taxon>
        <taxon>Ascaridomorpha</taxon>
        <taxon>Ascaridoidea</taxon>
        <taxon>Ascarididae</taxon>
        <taxon>Ascaris</taxon>
    </lineage>
</organism>
<dbReference type="Proteomes" id="UP000036681">
    <property type="component" value="Unplaced"/>
</dbReference>
<keyword evidence="1" id="KW-1185">Reference proteome</keyword>
<sequence>MKLDYKFTLVQRTFSIPLSSQNDSGRLQVLSIEMILHVYAFRDFVTAAALKKQFEISKFLNLPTSYAQISHPDKNVFDLYKKLVSKTMSQ</sequence>
<proteinExistence type="predicted"/>
<reference evidence="2" key="1">
    <citation type="submission" date="2017-02" db="UniProtKB">
        <authorList>
            <consortium name="WormBaseParasite"/>
        </authorList>
    </citation>
    <scope>IDENTIFICATION</scope>
</reference>